<evidence type="ECO:0000313" key="1">
    <source>
        <dbReference type="EMBL" id="AWI34852.1"/>
    </source>
</evidence>
<dbReference type="GO" id="GO:0016811">
    <property type="term" value="F:hydrolase activity, acting on carbon-nitrogen (but not peptide) bonds, in linear amides"/>
    <property type="evidence" value="ECO:0007669"/>
    <property type="project" value="InterPro"/>
</dbReference>
<protein>
    <submittedName>
        <fullName evidence="1">Gamma-glutamyl-gamma-aminobutyrate hydrolase</fullName>
    </submittedName>
</protein>
<dbReference type="OrthoDB" id="9813383at2"/>
<dbReference type="NCBIfam" id="NF045546">
    <property type="entry name" value="GCDPHdlase"/>
    <property type="match status" value="1"/>
</dbReference>
<dbReference type="InterPro" id="IPR054647">
    <property type="entry name" value="GCDPHdlase"/>
</dbReference>
<dbReference type="InterPro" id="IPR011697">
    <property type="entry name" value="Peptidase_C26"/>
</dbReference>
<dbReference type="AlphaFoldDB" id="A0A2U8FF26"/>
<dbReference type="PANTHER" id="PTHR43235:SF1">
    <property type="entry name" value="GLUTAMINE AMIDOTRANSFERASE PB2B2.05-RELATED"/>
    <property type="match status" value="1"/>
</dbReference>
<dbReference type="InterPro" id="IPR029062">
    <property type="entry name" value="Class_I_gatase-like"/>
</dbReference>
<proteinExistence type="predicted"/>
<evidence type="ECO:0000313" key="2">
    <source>
        <dbReference type="Proteomes" id="UP000244890"/>
    </source>
</evidence>
<organism evidence="1 2">
    <name type="scientific">Helicobacter apodemus</name>
    <dbReference type="NCBI Taxonomy" id="135569"/>
    <lineage>
        <taxon>Bacteria</taxon>
        <taxon>Pseudomonadati</taxon>
        <taxon>Campylobacterota</taxon>
        <taxon>Epsilonproteobacteria</taxon>
        <taxon>Campylobacterales</taxon>
        <taxon>Helicobacteraceae</taxon>
        <taxon>Helicobacter</taxon>
    </lineage>
</organism>
<gene>
    <name evidence="1" type="ORF">CDV25_08805</name>
</gene>
<keyword evidence="1" id="KW-0378">Hydrolase</keyword>
<dbReference type="RefSeq" id="WP_108911628.1">
    <property type="nucleotide sequence ID" value="NZ_CP021886.1"/>
</dbReference>
<dbReference type="Proteomes" id="UP000244890">
    <property type="component" value="Chromosome"/>
</dbReference>
<dbReference type="GO" id="GO:0005829">
    <property type="term" value="C:cytosol"/>
    <property type="evidence" value="ECO:0007669"/>
    <property type="project" value="TreeGrafter"/>
</dbReference>
<dbReference type="Gene3D" id="3.40.50.880">
    <property type="match status" value="1"/>
</dbReference>
<dbReference type="KEGG" id="had:CDV25_08805"/>
<reference evidence="1 2" key="1">
    <citation type="submission" date="2017-06" db="EMBL/GenBank/DDBJ databases">
        <title>Complete genome of Helicobacter apodemus.</title>
        <authorList>
            <person name="Cho S."/>
        </authorList>
    </citation>
    <scope>NUCLEOTIDE SEQUENCE [LARGE SCALE GENOMIC DNA]</scope>
    <source>
        <strain evidence="2">SNUVETPUB-15-01</strain>
    </source>
</reference>
<dbReference type="PANTHER" id="PTHR43235">
    <property type="entry name" value="GLUTAMINE AMIDOTRANSFERASE PB2B2.05-RELATED"/>
    <property type="match status" value="1"/>
</dbReference>
<dbReference type="EMBL" id="CP021886">
    <property type="protein sequence ID" value="AWI34852.1"/>
    <property type="molecule type" value="Genomic_DNA"/>
</dbReference>
<dbReference type="Pfam" id="PF07722">
    <property type="entry name" value="Peptidase_C26"/>
    <property type="match status" value="2"/>
</dbReference>
<sequence length="204" mass="23807">MSFIGISQRLVENTDYVEIREALSLEWGEFFNKHLLGYLPLPLDYNIDFCQYIPFLKAVILSGGNDLSMFNSNPLCQMRDIYERKIIEVCMQHNIPLLGICRGAQMIASYFHSHLQKVLCHIGEHNITEISTKRQFWVNSFHNYGIRVLGEELEALSLAEDESIESFRHRRLHLYGIMWHIERKGGMDGDNTFYQWRASFKGGI</sequence>
<dbReference type="PROSITE" id="PS51273">
    <property type="entry name" value="GATASE_TYPE_1"/>
    <property type="match status" value="1"/>
</dbReference>
<dbReference type="SUPFAM" id="SSF52317">
    <property type="entry name" value="Class I glutamine amidotransferase-like"/>
    <property type="match status" value="1"/>
</dbReference>
<name>A0A2U8FF26_9HELI</name>
<dbReference type="InterPro" id="IPR044668">
    <property type="entry name" value="PuuD-like"/>
</dbReference>
<accession>A0A2U8FF26</accession>